<dbReference type="PANTHER" id="PTHR18895">
    <property type="entry name" value="HEMK METHYLTRANSFERASE"/>
    <property type="match status" value="1"/>
</dbReference>
<dbReference type="Pfam" id="PF05175">
    <property type="entry name" value="MTS"/>
    <property type="match status" value="1"/>
</dbReference>
<dbReference type="InterPro" id="IPR007848">
    <property type="entry name" value="Small_mtfrase_dom"/>
</dbReference>
<keyword evidence="2 5" id="KW-0808">Transferase</keyword>
<dbReference type="AlphaFoldDB" id="A0A1M6HE52"/>
<feature type="binding site" evidence="5">
    <location>
        <begin position="115"/>
        <end position="119"/>
    </location>
    <ligand>
        <name>S-adenosyl-L-methionine</name>
        <dbReference type="ChEBI" id="CHEBI:59789"/>
    </ligand>
</feature>
<evidence type="ECO:0000256" key="4">
    <source>
        <dbReference type="ARBA" id="ARBA00048391"/>
    </source>
</evidence>
<evidence type="ECO:0000259" key="6">
    <source>
        <dbReference type="Pfam" id="PF05175"/>
    </source>
</evidence>
<dbReference type="PROSITE" id="PS00092">
    <property type="entry name" value="N6_MTASE"/>
    <property type="match status" value="1"/>
</dbReference>
<keyword evidence="3 5" id="KW-0949">S-adenosyl-L-methionine</keyword>
<evidence type="ECO:0000256" key="2">
    <source>
        <dbReference type="ARBA" id="ARBA00022679"/>
    </source>
</evidence>
<dbReference type="Pfam" id="PF17827">
    <property type="entry name" value="PrmC_N"/>
    <property type="match status" value="1"/>
</dbReference>
<evidence type="ECO:0000259" key="7">
    <source>
        <dbReference type="Pfam" id="PF17827"/>
    </source>
</evidence>
<dbReference type="PANTHER" id="PTHR18895:SF74">
    <property type="entry name" value="MTRF1L RELEASE FACTOR GLUTAMINE METHYLTRANSFERASE"/>
    <property type="match status" value="1"/>
</dbReference>
<dbReference type="NCBIfam" id="TIGR03534">
    <property type="entry name" value="RF_mod_PrmC"/>
    <property type="match status" value="1"/>
</dbReference>
<feature type="binding site" evidence="5">
    <location>
        <begin position="185"/>
        <end position="188"/>
    </location>
    <ligand>
        <name>substrate</name>
    </ligand>
</feature>
<keyword evidence="9" id="KW-1185">Reference proteome</keyword>
<dbReference type="OrthoDB" id="9800643at2"/>
<protein>
    <recommendedName>
        <fullName evidence="5">Release factor glutamine methyltransferase</fullName>
        <shortName evidence="5">RF MTase</shortName>
        <ecNumber evidence="5">2.1.1.297</ecNumber>
    </recommendedName>
    <alternativeName>
        <fullName evidence="5">N5-glutamine methyltransferase PrmC</fullName>
    </alternativeName>
    <alternativeName>
        <fullName evidence="5">Protein-(glutamine-N5) MTase PrmC</fullName>
    </alternativeName>
    <alternativeName>
        <fullName evidence="5">Protein-glutamine N-methyltransferase PrmC</fullName>
    </alternativeName>
</protein>
<dbReference type="GO" id="GO:0102559">
    <property type="term" value="F:peptide chain release factor N(5)-glutamine methyltransferase activity"/>
    <property type="evidence" value="ECO:0007669"/>
    <property type="project" value="UniProtKB-EC"/>
</dbReference>
<dbReference type="RefSeq" id="WP_073250972.1">
    <property type="nucleotide sequence ID" value="NZ_FQZQ01000006.1"/>
</dbReference>
<dbReference type="InterPro" id="IPR050320">
    <property type="entry name" value="N5-glutamine_MTase"/>
</dbReference>
<feature type="binding site" evidence="5">
    <location>
        <position position="138"/>
    </location>
    <ligand>
        <name>S-adenosyl-L-methionine</name>
        <dbReference type="ChEBI" id="CHEBI:59789"/>
    </ligand>
</feature>
<dbReference type="SUPFAM" id="SSF53335">
    <property type="entry name" value="S-adenosyl-L-methionine-dependent methyltransferases"/>
    <property type="match status" value="1"/>
</dbReference>
<comment type="catalytic activity">
    <reaction evidence="4 5">
        <text>L-glutaminyl-[peptide chain release factor] + S-adenosyl-L-methionine = N(5)-methyl-L-glutaminyl-[peptide chain release factor] + S-adenosyl-L-homocysteine + H(+)</text>
        <dbReference type="Rhea" id="RHEA:42896"/>
        <dbReference type="Rhea" id="RHEA-COMP:10271"/>
        <dbReference type="Rhea" id="RHEA-COMP:10272"/>
        <dbReference type="ChEBI" id="CHEBI:15378"/>
        <dbReference type="ChEBI" id="CHEBI:30011"/>
        <dbReference type="ChEBI" id="CHEBI:57856"/>
        <dbReference type="ChEBI" id="CHEBI:59789"/>
        <dbReference type="ChEBI" id="CHEBI:61891"/>
        <dbReference type="EC" id="2.1.1.297"/>
    </reaction>
</comment>
<feature type="domain" description="Release factor glutamine methyltransferase N-terminal" evidence="7">
    <location>
        <begin position="5"/>
        <end position="73"/>
    </location>
</feature>
<dbReference type="STRING" id="1470563.SAMN05444000_10627"/>
<dbReference type="EC" id="2.1.1.297" evidence="5"/>
<organism evidence="8 9">
    <name type="scientific">Shimia gijangensis</name>
    <dbReference type="NCBI Taxonomy" id="1470563"/>
    <lineage>
        <taxon>Bacteria</taxon>
        <taxon>Pseudomonadati</taxon>
        <taxon>Pseudomonadota</taxon>
        <taxon>Alphaproteobacteria</taxon>
        <taxon>Rhodobacterales</taxon>
        <taxon>Roseobacteraceae</taxon>
    </lineage>
</organism>
<sequence length="279" mass="30447">MTLREALVRATEQLRAAEIENAARDARALLAMAAGIPADRVTLEGAMELADPTLVERLVQRRISREPVSKILGKRLFWGHEFTVSPETLDPRPETETLISTALEIGPVNRFADLGTGTGIIAISLLKEWPKAQAVATDISPSALEVAAANAETLNVQNRLGFHQVHNNNQWLDEDLGCFDLILSNPPYISDAEMTQLSPEVFNHDPHLALTPGGDGMGPYRDIAAQSLAHLKSGGHLMVETGWRQGADVKAIFERAGLTNVQILPDMDKRDRVVQATKP</sequence>
<name>A0A1M6HE52_9RHOB</name>
<dbReference type="InterPro" id="IPR040758">
    <property type="entry name" value="PrmC_N"/>
</dbReference>
<keyword evidence="1 5" id="KW-0489">Methyltransferase</keyword>
<dbReference type="InterPro" id="IPR029063">
    <property type="entry name" value="SAM-dependent_MTases_sf"/>
</dbReference>
<dbReference type="InterPro" id="IPR019874">
    <property type="entry name" value="RF_methyltr_PrmC"/>
</dbReference>
<gene>
    <name evidence="5" type="primary">prmC</name>
    <name evidence="8" type="ORF">SAMN05444000_10627</name>
</gene>
<comment type="function">
    <text evidence="5">Methylates the class 1 translation termination release factors RF1/PrfA and RF2/PrfB on the glutamine residue of the universally conserved GGQ motif.</text>
</comment>
<dbReference type="GO" id="GO:0003676">
    <property type="term" value="F:nucleic acid binding"/>
    <property type="evidence" value="ECO:0007669"/>
    <property type="project" value="InterPro"/>
</dbReference>
<dbReference type="HAMAP" id="MF_02126">
    <property type="entry name" value="RF_methyltr_PrmC"/>
    <property type="match status" value="1"/>
</dbReference>
<dbReference type="InterPro" id="IPR004556">
    <property type="entry name" value="HemK-like"/>
</dbReference>
<proteinExistence type="inferred from homology"/>
<evidence type="ECO:0000313" key="9">
    <source>
        <dbReference type="Proteomes" id="UP000183982"/>
    </source>
</evidence>
<reference evidence="9" key="1">
    <citation type="submission" date="2016-11" db="EMBL/GenBank/DDBJ databases">
        <authorList>
            <person name="Varghese N."/>
            <person name="Submissions S."/>
        </authorList>
    </citation>
    <scope>NUCLEOTIDE SEQUENCE [LARGE SCALE GENOMIC DNA]</scope>
    <source>
        <strain evidence="9">DSM 100564</strain>
    </source>
</reference>
<dbReference type="CDD" id="cd02440">
    <property type="entry name" value="AdoMet_MTases"/>
    <property type="match status" value="1"/>
</dbReference>
<comment type="caution">
    <text evidence="5">Lacks conserved residue(s) required for the propagation of feature annotation.</text>
</comment>
<feature type="binding site" evidence="5">
    <location>
        <position position="185"/>
    </location>
    <ligand>
        <name>S-adenosyl-L-methionine</name>
        <dbReference type="ChEBI" id="CHEBI:59789"/>
    </ligand>
</feature>
<feature type="domain" description="Methyltransferase small" evidence="6">
    <location>
        <begin position="98"/>
        <end position="214"/>
    </location>
</feature>
<dbReference type="Gene3D" id="3.40.50.150">
    <property type="entry name" value="Vaccinia Virus protein VP39"/>
    <property type="match status" value="1"/>
</dbReference>
<accession>A0A1M6HE52</accession>
<evidence type="ECO:0000256" key="3">
    <source>
        <dbReference type="ARBA" id="ARBA00022691"/>
    </source>
</evidence>
<dbReference type="GO" id="GO:0032259">
    <property type="term" value="P:methylation"/>
    <property type="evidence" value="ECO:0007669"/>
    <property type="project" value="UniProtKB-KW"/>
</dbReference>
<dbReference type="EMBL" id="FQZQ01000006">
    <property type="protein sequence ID" value="SHJ20406.1"/>
    <property type="molecule type" value="Genomic_DNA"/>
</dbReference>
<dbReference type="NCBIfam" id="TIGR00536">
    <property type="entry name" value="hemK_fam"/>
    <property type="match status" value="1"/>
</dbReference>
<evidence type="ECO:0000256" key="1">
    <source>
        <dbReference type="ARBA" id="ARBA00022603"/>
    </source>
</evidence>
<dbReference type="Gene3D" id="1.10.8.10">
    <property type="entry name" value="DNA helicase RuvA subunit, C-terminal domain"/>
    <property type="match status" value="1"/>
</dbReference>
<dbReference type="InterPro" id="IPR002052">
    <property type="entry name" value="DNA_methylase_N6_adenine_CS"/>
</dbReference>
<comment type="similarity">
    <text evidence="5">Belongs to the protein N5-glutamine methyltransferase family. PrmC subfamily.</text>
</comment>
<evidence type="ECO:0000313" key="8">
    <source>
        <dbReference type="EMBL" id="SHJ20406.1"/>
    </source>
</evidence>
<dbReference type="Proteomes" id="UP000183982">
    <property type="component" value="Unassembled WGS sequence"/>
</dbReference>
<evidence type="ECO:0000256" key="5">
    <source>
        <dbReference type="HAMAP-Rule" id="MF_02126"/>
    </source>
</evidence>